<dbReference type="Gene3D" id="3.40.1490.10">
    <property type="entry name" value="Bit1"/>
    <property type="match status" value="1"/>
</dbReference>
<sequence length="136" mass="14969">MQFDTKFAIVVADDLPTWQKLNVVSFLSGGVTGSPQVKTGECYRDASGNAYLPLCVQPIIVLKASREKLATFIQRANRAQAETAIFVEDMFASGHDEANRQTVSQYTSEQLPLVGLAMFGEKKQVDKVFKGAKLHD</sequence>
<comment type="caution">
    <text evidence="1">The sequence shown here is derived from an EMBL/GenBank/DDBJ whole genome shotgun (WGS) entry which is preliminary data.</text>
</comment>
<dbReference type="OrthoDB" id="1684239at2"/>
<accession>A0A0Q2RRN0</accession>
<dbReference type="Pfam" id="PF09391">
    <property type="entry name" value="DUF2000"/>
    <property type="match status" value="1"/>
</dbReference>
<organism evidence="1 2">
    <name type="scientific">Vibrio furnissii</name>
    <dbReference type="NCBI Taxonomy" id="29494"/>
    <lineage>
        <taxon>Bacteria</taxon>
        <taxon>Pseudomonadati</taxon>
        <taxon>Pseudomonadota</taxon>
        <taxon>Gammaproteobacteria</taxon>
        <taxon>Vibrionales</taxon>
        <taxon>Vibrionaceae</taxon>
        <taxon>Vibrio</taxon>
    </lineage>
</organism>
<evidence type="ECO:0000313" key="2">
    <source>
        <dbReference type="Proteomes" id="UP000051221"/>
    </source>
</evidence>
<gene>
    <name evidence="1" type="ORF">AMR76_06535</name>
</gene>
<keyword evidence="2" id="KW-1185">Reference proteome</keyword>
<reference evidence="1 2" key="1">
    <citation type="submission" date="2015-08" db="EMBL/GenBank/DDBJ databases">
        <title>Antibacterial properties of a collection of Vibrionaceae strains.</title>
        <authorList>
            <person name="Giubergia S."/>
        </authorList>
    </citation>
    <scope>NUCLEOTIDE SEQUENCE [LARGE SCALE GENOMIC DNA]</scope>
    <source>
        <strain evidence="1 2">S0821</strain>
    </source>
</reference>
<dbReference type="RefSeq" id="WP_004726929.1">
    <property type="nucleotide sequence ID" value="NZ_CABLCD010000014.1"/>
</dbReference>
<dbReference type="AlphaFoldDB" id="A0A0Q2RRN0"/>
<dbReference type="InterPro" id="IPR023476">
    <property type="entry name" value="Pep_tRNA_hydro_II_dom_sf"/>
</dbReference>
<dbReference type="InParanoid" id="A0A0Q2RRN0"/>
<dbReference type="SUPFAM" id="SSF102462">
    <property type="entry name" value="Peptidyl-tRNA hydrolase II"/>
    <property type="match status" value="1"/>
</dbReference>
<dbReference type="GeneID" id="50536984"/>
<dbReference type="InterPro" id="IPR018988">
    <property type="entry name" value="DUF2000"/>
</dbReference>
<evidence type="ECO:0000313" key="1">
    <source>
        <dbReference type="EMBL" id="KQH86742.1"/>
    </source>
</evidence>
<protein>
    <recommendedName>
        <fullName evidence="3">DUF2000 domain-containing protein</fullName>
    </recommendedName>
</protein>
<name>A0A0Q2RRN0_VIBFU</name>
<proteinExistence type="predicted"/>
<dbReference type="EMBL" id="LKHS01000005">
    <property type="protein sequence ID" value="KQH86742.1"/>
    <property type="molecule type" value="Genomic_DNA"/>
</dbReference>
<evidence type="ECO:0008006" key="3">
    <source>
        <dbReference type="Google" id="ProtNLM"/>
    </source>
</evidence>
<dbReference type="OMA" id="KGARMHP"/>
<dbReference type="Proteomes" id="UP000051221">
    <property type="component" value="Unassembled WGS sequence"/>
</dbReference>